<feature type="signal peptide" evidence="1">
    <location>
        <begin position="1"/>
        <end position="23"/>
    </location>
</feature>
<protein>
    <submittedName>
        <fullName evidence="2">Uncharacterized protein</fullName>
    </submittedName>
</protein>
<dbReference type="Proteomes" id="UP000785679">
    <property type="component" value="Unassembled WGS sequence"/>
</dbReference>
<feature type="chain" id="PRO_5035250249" evidence="1">
    <location>
        <begin position="24"/>
        <end position="164"/>
    </location>
</feature>
<organism evidence="2 3">
    <name type="scientific">Halteria grandinella</name>
    <dbReference type="NCBI Taxonomy" id="5974"/>
    <lineage>
        <taxon>Eukaryota</taxon>
        <taxon>Sar</taxon>
        <taxon>Alveolata</taxon>
        <taxon>Ciliophora</taxon>
        <taxon>Intramacronucleata</taxon>
        <taxon>Spirotrichea</taxon>
        <taxon>Stichotrichia</taxon>
        <taxon>Sporadotrichida</taxon>
        <taxon>Halteriidae</taxon>
        <taxon>Halteria</taxon>
    </lineage>
</organism>
<dbReference type="EMBL" id="RRYP01015778">
    <property type="protein sequence ID" value="TNV75351.1"/>
    <property type="molecule type" value="Genomic_DNA"/>
</dbReference>
<sequence length="164" mass="17295">MGVSQKTVLMLTLLTWHAYGGESLENLGFCLKSSDCASECCVHGIGGDYKAIQFSCVQPTEASGTSFCMNATASLSSVCQSMTVCTIPTAKGNGTLCFPPTSYSIFESVVATGDQVQINDALSYHAYFKTPYDASAPISCYSLASRIYLAAAVFASLFLGALLL</sequence>
<dbReference type="AlphaFoldDB" id="A0A8J8SYU5"/>
<evidence type="ECO:0000313" key="2">
    <source>
        <dbReference type="EMBL" id="TNV75351.1"/>
    </source>
</evidence>
<keyword evidence="1" id="KW-0732">Signal</keyword>
<name>A0A8J8SYU5_HALGN</name>
<accession>A0A8J8SYU5</accession>
<gene>
    <name evidence="2" type="ORF">FGO68_gene6771</name>
</gene>
<keyword evidence="3" id="KW-1185">Reference proteome</keyword>
<proteinExistence type="predicted"/>
<comment type="caution">
    <text evidence="2">The sequence shown here is derived from an EMBL/GenBank/DDBJ whole genome shotgun (WGS) entry which is preliminary data.</text>
</comment>
<reference evidence="2" key="1">
    <citation type="submission" date="2019-06" db="EMBL/GenBank/DDBJ databases">
        <authorList>
            <person name="Zheng W."/>
        </authorList>
    </citation>
    <scope>NUCLEOTIDE SEQUENCE</scope>
    <source>
        <strain evidence="2">QDHG01</strain>
    </source>
</reference>
<evidence type="ECO:0000313" key="3">
    <source>
        <dbReference type="Proteomes" id="UP000785679"/>
    </source>
</evidence>
<evidence type="ECO:0000256" key="1">
    <source>
        <dbReference type="SAM" id="SignalP"/>
    </source>
</evidence>